<dbReference type="CDD" id="cd11069">
    <property type="entry name" value="CYP_FUM15-like"/>
    <property type="match status" value="1"/>
</dbReference>
<dbReference type="GO" id="GO:0020037">
    <property type="term" value="F:heme binding"/>
    <property type="evidence" value="ECO:0007669"/>
    <property type="project" value="InterPro"/>
</dbReference>
<keyword evidence="4" id="KW-0560">Oxidoreductase</keyword>
<name>A0A9W8JD82_9AGAR</name>
<comment type="cofactor">
    <cofactor evidence="7">
        <name>heme</name>
        <dbReference type="ChEBI" id="CHEBI:30413"/>
    </cofactor>
</comment>
<proteinExistence type="inferred from homology"/>
<feature type="compositionally biased region" description="Acidic residues" evidence="8">
    <location>
        <begin position="247"/>
        <end position="264"/>
    </location>
</feature>
<organism evidence="10 11">
    <name type="scientific">Candolleomyces eurysporus</name>
    <dbReference type="NCBI Taxonomy" id="2828524"/>
    <lineage>
        <taxon>Eukaryota</taxon>
        <taxon>Fungi</taxon>
        <taxon>Dikarya</taxon>
        <taxon>Basidiomycota</taxon>
        <taxon>Agaricomycotina</taxon>
        <taxon>Agaricomycetes</taxon>
        <taxon>Agaricomycetidae</taxon>
        <taxon>Agaricales</taxon>
        <taxon>Agaricineae</taxon>
        <taxon>Psathyrellaceae</taxon>
        <taxon>Candolleomyces</taxon>
    </lineage>
</organism>
<keyword evidence="3 7" id="KW-0479">Metal-binding</keyword>
<dbReference type="Gene3D" id="1.10.630.10">
    <property type="entry name" value="Cytochrome P450"/>
    <property type="match status" value="1"/>
</dbReference>
<dbReference type="Pfam" id="PF00067">
    <property type="entry name" value="p450"/>
    <property type="match status" value="1"/>
</dbReference>
<comment type="similarity">
    <text evidence="1">Belongs to the cytochrome P450 family.</text>
</comment>
<dbReference type="AlphaFoldDB" id="A0A9W8JD82"/>
<accession>A0A9W8JD82</accession>
<feature type="compositionally biased region" description="Basic and acidic residues" evidence="8">
    <location>
        <begin position="196"/>
        <end position="208"/>
    </location>
</feature>
<feature type="compositionally biased region" description="Low complexity" evidence="8">
    <location>
        <begin position="233"/>
        <end position="246"/>
    </location>
</feature>
<dbReference type="EMBL" id="JANBPK010000921">
    <property type="protein sequence ID" value="KAJ2928623.1"/>
    <property type="molecule type" value="Genomic_DNA"/>
</dbReference>
<feature type="non-terminal residue" evidence="10">
    <location>
        <position position="1"/>
    </location>
</feature>
<dbReference type="InterPro" id="IPR050196">
    <property type="entry name" value="Cytochrome_P450_Monoox"/>
</dbReference>
<dbReference type="PANTHER" id="PTHR24291:SF50">
    <property type="entry name" value="BIFUNCTIONAL ALBAFLAVENONE MONOOXYGENASE_TERPENE SYNTHASE"/>
    <property type="match status" value="1"/>
</dbReference>
<evidence type="ECO:0000313" key="10">
    <source>
        <dbReference type="EMBL" id="KAJ2928623.1"/>
    </source>
</evidence>
<evidence type="ECO:0000256" key="8">
    <source>
        <dbReference type="SAM" id="MobiDB-lite"/>
    </source>
</evidence>
<evidence type="ECO:0000256" key="4">
    <source>
        <dbReference type="ARBA" id="ARBA00023002"/>
    </source>
</evidence>
<evidence type="ECO:0008006" key="12">
    <source>
        <dbReference type="Google" id="ProtNLM"/>
    </source>
</evidence>
<dbReference type="Proteomes" id="UP001140091">
    <property type="component" value="Unassembled WGS sequence"/>
</dbReference>
<evidence type="ECO:0000313" key="11">
    <source>
        <dbReference type="Proteomes" id="UP001140091"/>
    </source>
</evidence>
<dbReference type="GO" id="GO:0004497">
    <property type="term" value="F:monooxygenase activity"/>
    <property type="evidence" value="ECO:0007669"/>
    <property type="project" value="UniProtKB-KW"/>
</dbReference>
<dbReference type="InterPro" id="IPR017972">
    <property type="entry name" value="Cyt_P450_CS"/>
</dbReference>
<dbReference type="GO" id="GO:0005506">
    <property type="term" value="F:iron ion binding"/>
    <property type="evidence" value="ECO:0007669"/>
    <property type="project" value="InterPro"/>
</dbReference>
<evidence type="ECO:0000256" key="2">
    <source>
        <dbReference type="ARBA" id="ARBA00022617"/>
    </source>
</evidence>
<evidence type="ECO:0000256" key="3">
    <source>
        <dbReference type="ARBA" id="ARBA00022723"/>
    </source>
</evidence>
<dbReference type="PRINTS" id="PR00463">
    <property type="entry name" value="EP450I"/>
</dbReference>
<feature type="region of interest" description="Disordered" evidence="8">
    <location>
        <begin position="196"/>
        <end position="265"/>
    </location>
</feature>
<keyword evidence="11" id="KW-1185">Reference proteome</keyword>
<reference evidence="10" key="1">
    <citation type="submission" date="2022-06" db="EMBL/GenBank/DDBJ databases">
        <title>Genome Sequence of Candolleomyces eurysporus.</title>
        <authorList>
            <person name="Buettner E."/>
        </authorList>
    </citation>
    <scope>NUCLEOTIDE SEQUENCE</scope>
    <source>
        <strain evidence="10">VTCC 930004</strain>
    </source>
</reference>
<evidence type="ECO:0000256" key="5">
    <source>
        <dbReference type="ARBA" id="ARBA00023004"/>
    </source>
</evidence>
<evidence type="ECO:0000256" key="1">
    <source>
        <dbReference type="ARBA" id="ARBA00010617"/>
    </source>
</evidence>
<dbReference type="PANTHER" id="PTHR24291">
    <property type="entry name" value="CYTOCHROME P450 FAMILY 4"/>
    <property type="match status" value="1"/>
</dbReference>
<feature type="compositionally biased region" description="Polar residues" evidence="8">
    <location>
        <begin position="214"/>
        <end position="223"/>
    </location>
</feature>
<dbReference type="PRINTS" id="PR00385">
    <property type="entry name" value="P450"/>
</dbReference>
<evidence type="ECO:0000256" key="9">
    <source>
        <dbReference type="SAM" id="Phobius"/>
    </source>
</evidence>
<dbReference type="PROSITE" id="PS00086">
    <property type="entry name" value="CYTOCHROME_P450"/>
    <property type="match status" value="1"/>
</dbReference>
<feature type="transmembrane region" description="Helical" evidence="9">
    <location>
        <begin position="70"/>
        <end position="89"/>
    </location>
</feature>
<evidence type="ECO:0000256" key="6">
    <source>
        <dbReference type="ARBA" id="ARBA00023033"/>
    </source>
</evidence>
<dbReference type="InterPro" id="IPR002401">
    <property type="entry name" value="Cyt_P450_E_grp-I"/>
</dbReference>
<feature type="binding site" description="axial binding residue" evidence="7">
    <location>
        <position position="797"/>
    </location>
    <ligand>
        <name>heme</name>
        <dbReference type="ChEBI" id="CHEBI:30413"/>
    </ligand>
    <ligandPart>
        <name>Fe</name>
        <dbReference type="ChEBI" id="CHEBI:18248"/>
    </ligandPart>
</feature>
<evidence type="ECO:0000256" key="7">
    <source>
        <dbReference type="PIRSR" id="PIRSR602401-1"/>
    </source>
</evidence>
<keyword evidence="5 7" id="KW-0408">Iron</keyword>
<keyword evidence="2 7" id="KW-0349">Heme</keyword>
<feature type="region of interest" description="Disordered" evidence="8">
    <location>
        <begin position="100"/>
        <end position="132"/>
    </location>
</feature>
<dbReference type="GO" id="GO:0016705">
    <property type="term" value="F:oxidoreductase activity, acting on paired donors, with incorporation or reduction of molecular oxygen"/>
    <property type="evidence" value="ECO:0007669"/>
    <property type="project" value="InterPro"/>
</dbReference>
<sequence length="862" mass="95727">MAPATHTCDSHSNITIAPPNVAESCQPDKISPYAGSNLLSMVLPVTVPATTIKSEAITDNDGVNIMKEPVFIAAIVLSLLILLGGFVVMRLAKLPKRKPLAETTKPREGPPGKSLVSNEAPPTPTPDYGASSPFVETVVKPGFDYGSSPRLVDKYTGSTQAFPHQLGSTPQIVLSEPDDDLLDVELAVAAEVQKDRERNRLSKRESWCRPRQGSDASASTEGTEINPAEHVFSPASSTSSITSESEMASDDEDDEQYESADDGDHETVFEVKRGHAQSMELMKGVLMNWPGAAESSTSVAYHHLPMDTLVLTGLVGLAGALSYTLWEFLLRPKYNPILKLAGPNPGFFKNNLSELLKISKHVHAAYVQAFGRTIRIRGMHPWEERVLSLDPVSVKHILLNSTRYEKPWQSRLLISSLIGCGMLAAEGHVHKRQRKVAAPAFSSSSLNNLRPLVFKKGMELRNKWLELVAQHPQKEEITLDVCHWVSRATFDVIGVAGFDYEFHAIQNESNELFNAYKEMFEIAISQGDGLSTFISIYAPWVYKFFPSKISKTVERCQEVIHRVAGNLIQDKKAKIEEGIKSGKPYNGRDLLTLLLKSNVSVDISPNERISDDDILNNINTFMFAGSDTSSLAVTWILYHLAAYPEVQNRLREELLSALPDTLEDMSILTEDEVHSLYATVERLPFLENVIRESLRLVPPVHSSIRVATEDDEIPTSFPIVLKDGTVDSKQTLSVSKGDFIHVAVEGFSLDKAFWGKDAWEFKLLFSPDRWDNLPEEASKLPGLYGNTLSFSFGPRGCIGQRFSLIEIKSFIYTLVTAFEFRLTERKIVPSNVVLTRPYVSKHFHEGSQCPLLVSRYTGPRKS</sequence>
<keyword evidence="9" id="KW-0472">Membrane</keyword>
<protein>
    <recommendedName>
        <fullName evidence="12">Cytochrome P450</fullName>
    </recommendedName>
</protein>
<dbReference type="OrthoDB" id="1470350at2759"/>
<dbReference type="InterPro" id="IPR036396">
    <property type="entry name" value="Cyt_P450_sf"/>
</dbReference>
<keyword evidence="9" id="KW-1133">Transmembrane helix</keyword>
<keyword evidence="9" id="KW-0812">Transmembrane</keyword>
<comment type="caution">
    <text evidence="10">The sequence shown here is derived from an EMBL/GenBank/DDBJ whole genome shotgun (WGS) entry which is preliminary data.</text>
</comment>
<gene>
    <name evidence="10" type="ORF">H1R20_g8436</name>
</gene>
<dbReference type="InterPro" id="IPR001128">
    <property type="entry name" value="Cyt_P450"/>
</dbReference>
<keyword evidence="6" id="KW-0503">Monooxygenase</keyword>
<dbReference type="SUPFAM" id="SSF48264">
    <property type="entry name" value="Cytochrome P450"/>
    <property type="match status" value="1"/>
</dbReference>